<organism evidence="2">
    <name type="scientific">uncultured Gemmatimonadaceae bacterium</name>
    <dbReference type="NCBI Taxonomy" id="246130"/>
    <lineage>
        <taxon>Bacteria</taxon>
        <taxon>Pseudomonadati</taxon>
        <taxon>Gemmatimonadota</taxon>
        <taxon>Gemmatimonadia</taxon>
        <taxon>Gemmatimonadales</taxon>
        <taxon>Gemmatimonadaceae</taxon>
        <taxon>environmental samples</taxon>
    </lineage>
</organism>
<proteinExistence type="predicted"/>
<reference evidence="2" key="1">
    <citation type="submission" date="2020-02" db="EMBL/GenBank/DDBJ databases">
        <authorList>
            <person name="Meier V. D."/>
        </authorList>
    </citation>
    <scope>NUCLEOTIDE SEQUENCE</scope>
    <source>
        <strain evidence="2">AVDCRST_MAG11</strain>
    </source>
</reference>
<dbReference type="GO" id="GO:0016491">
    <property type="term" value="F:oxidoreductase activity"/>
    <property type="evidence" value="ECO:0007669"/>
    <property type="project" value="UniProtKB-KW"/>
</dbReference>
<feature type="compositionally biased region" description="Basic and acidic residues" evidence="1">
    <location>
        <begin position="37"/>
        <end position="47"/>
    </location>
</feature>
<gene>
    <name evidence="2" type="ORF">AVDCRST_MAG11-605</name>
</gene>
<feature type="non-terminal residue" evidence="2">
    <location>
        <position position="140"/>
    </location>
</feature>
<dbReference type="EMBL" id="CADCTU010000130">
    <property type="protein sequence ID" value="CAA9297675.1"/>
    <property type="molecule type" value="Genomic_DNA"/>
</dbReference>
<feature type="compositionally biased region" description="Basic residues" evidence="1">
    <location>
        <begin position="119"/>
        <end position="128"/>
    </location>
</feature>
<protein>
    <submittedName>
        <fullName evidence="2">Light-independent protochlorophyllide reductase iron-sulfur ATP-binding protein ChlL</fullName>
        <ecNumber evidence="2">1.18.-.-</ecNumber>
    </submittedName>
</protein>
<sequence>ESSVAASRDGRRRRERAGPPRPGAEDQRRARARRVRQGRDRQVDHVVEPVGGVRQAGEARAADRVRPQARLDVHAHEADGPHRDRLARAGGLPRRGAAGGGLRVRGVRGGDVRGGGRPAGRHGVRRLRGGADGEAAQRAP</sequence>
<keyword evidence="2" id="KW-0560">Oxidoreductase</keyword>
<dbReference type="AlphaFoldDB" id="A0A6J4K7B8"/>
<keyword evidence="2" id="KW-0067">ATP-binding</keyword>
<feature type="non-terminal residue" evidence="2">
    <location>
        <position position="1"/>
    </location>
</feature>
<evidence type="ECO:0000256" key="1">
    <source>
        <dbReference type="SAM" id="MobiDB-lite"/>
    </source>
</evidence>
<name>A0A6J4K7B8_9BACT</name>
<keyword evidence="2" id="KW-0547">Nucleotide-binding</keyword>
<feature type="compositionally biased region" description="Basic and acidic residues" evidence="1">
    <location>
        <begin position="60"/>
        <end position="87"/>
    </location>
</feature>
<feature type="compositionally biased region" description="Gly residues" evidence="1">
    <location>
        <begin position="97"/>
        <end position="118"/>
    </location>
</feature>
<feature type="region of interest" description="Disordered" evidence="1">
    <location>
        <begin position="1"/>
        <end position="140"/>
    </location>
</feature>
<evidence type="ECO:0000313" key="2">
    <source>
        <dbReference type="EMBL" id="CAA9297675.1"/>
    </source>
</evidence>
<dbReference type="EC" id="1.18.-.-" evidence="2"/>
<accession>A0A6J4K7B8</accession>
<dbReference type="GO" id="GO:0005524">
    <property type="term" value="F:ATP binding"/>
    <property type="evidence" value="ECO:0007669"/>
    <property type="project" value="UniProtKB-KW"/>
</dbReference>